<protein>
    <submittedName>
        <fullName evidence="1">28317_t:CDS:1</fullName>
    </submittedName>
</protein>
<dbReference type="EMBL" id="CAJVQC010076255">
    <property type="protein sequence ID" value="CAG8814546.1"/>
    <property type="molecule type" value="Genomic_DNA"/>
</dbReference>
<name>A0ACA9RXE9_9GLOM</name>
<organism evidence="1 2">
    <name type="scientific">Racocetra persica</name>
    <dbReference type="NCBI Taxonomy" id="160502"/>
    <lineage>
        <taxon>Eukaryota</taxon>
        <taxon>Fungi</taxon>
        <taxon>Fungi incertae sedis</taxon>
        <taxon>Mucoromycota</taxon>
        <taxon>Glomeromycotina</taxon>
        <taxon>Glomeromycetes</taxon>
        <taxon>Diversisporales</taxon>
        <taxon>Gigasporaceae</taxon>
        <taxon>Racocetra</taxon>
    </lineage>
</organism>
<accession>A0ACA9RXE9</accession>
<proteinExistence type="predicted"/>
<comment type="caution">
    <text evidence="1">The sequence shown here is derived from an EMBL/GenBank/DDBJ whole genome shotgun (WGS) entry which is preliminary data.</text>
</comment>
<reference evidence="1" key="1">
    <citation type="submission" date="2021-06" db="EMBL/GenBank/DDBJ databases">
        <authorList>
            <person name="Kallberg Y."/>
            <person name="Tangrot J."/>
            <person name="Rosling A."/>
        </authorList>
    </citation>
    <scope>NUCLEOTIDE SEQUENCE</scope>
    <source>
        <strain evidence="1">MA461A</strain>
    </source>
</reference>
<gene>
    <name evidence="1" type="ORF">RPERSI_LOCUS24012</name>
</gene>
<evidence type="ECO:0000313" key="2">
    <source>
        <dbReference type="Proteomes" id="UP000789920"/>
    </source>
</evidence>
<evidence type="ECO:0000313" key="1">
    <source>
        <dbReference type="EMBL" id="CAG8814546.1"/>
    </source>
</evidence>
<feature type="non-terminal residue" evidence="1">
    <location>
        <position position="1"/>
    </location>
</feature>
<keyword evidence="2" id="KW-1185">Reference proteome</keyword>
<dbReference type="Proteomes" id="UP000789920">
    <property type="component" value="Unassembled WGS sequence"/>
</dbReference>
<sequence>DNLLNKYQKLLTYYSFEDNLLKDLKENCERIKKGEEEFADTTAHEAAHVPTWYEVPPPDGEFSDFINQPSSKARFSVNEEIPNPKSYYQLEYGFDPNED</sequence>